<dbReference type="OMA" id="RRYCDSR"/>
<dbReference type="PANTHER" id="PTHR35525:SF3">
    <property type="entry name" value="BLL6575 PROTEIN"/>
    <property type="match status" value="1"/>
</dbReference>
<dbReference type="PANTHER" id="PTHR35525">
    <property type="entry name" value="BLL6575 PROTEIN"/>
    <property type="match status" value="1"/>
</dbReference>
<evidence type="ECO:0000313" key="2">
    <source>
        <dbReference type="EMBL" id="GAT13562.1"/>
    </source>
</evidence>
<evidence type="ECO:0000313" key="3">
    <source>
        <dbReference type="Proteomes" id="UP000069654"/>
    </source>
</evidence>
<protein>
    <submittedName>
        <fullName evidence="2">Conserved protein containing a Zn-ribbon-like motif, possibly RNA-binding</fullName>
    </submittedName>
</protein>
<dbReference type="InterPro" id="IPR021005">
    <property type="entry name" value="Znf_CGNR"/>
</dbReference>
<name>A0A100XBJ3_MYCTH</name>
<dbReference type="Pfam" id="PF11706">
    <property type="entry name" value="zf-CGNR"/>
    <property type="match status" value="1"/>
</dbReference>
<comment type="caution">
    <text evidence="2">The sequence shown here is derived from an EMBL/GenBank/DDBJ whole genome shotgun (WGS) entry which is preliminary data.</text>
</comment>
<dbReference type="STRING" id="1797.RMCT_0533"/>
<accession>A0A100XBJ3</accession>
<dbReference type="Proteomes" id="UP000069654">
    <property type="component" value="Unassembled WGS sequence"/>
</dbReference>
<proteinExistence type="predicted"/>
<dbReference type="InterPro" id="IPR023286">
    <property type="entry name" value="ABATE_dom_sf"/>
</dbReference>
<gene>
    <name evidence="2" type="ORF">RMCT_0533</name>
</gene>
<reference evidence="3" key="2">
    <citation type="submission" date="2016-02" db="EMBL/GenBank/DDBJ databases">
        <title>Draft genome sequence of five rapidly growing Mycobacterium species.</title>
        <authorList>
            <person name="Katahira K."/>
            <person name="Gotou Y."/>
            <person name="Iida K."/>
            <person name="Ogura Y."/>
            <person name="Hayashi T."/>
        </authorList>
    </citation>
    <scope>NUCLEOTIDE SEQUENCE [LARGE SCALE GENOMIC DNA]</scope>
    <source>
        <strain evidence="3">JCM6362</strain>
    </source>
</reference>
<dbReference type="SUPFAM" id="SSF160904">
    <property type="entry name" value="Jann2411-like"/>
    <property type="match status" value="1"/>
</dbReference>
<dbReference type="EMBL" id="BCTB01000003">
    <property type="protein sequence ID" value="GAT13562.1"/>
    <property type="molecule type" value="Genomic_DNA"/>
</dbReference>
<dbReference type="InterPro" id="IPR010852">
    <property type="entry name" value="ABATE"/>
</dbReference>
<reference evidence="2 3" key="1">
    <citation type="journal article" date="2016" name="Genome Announc.">
        <title>Draft Genome Sequences of Five Rapidly Growing Mycobacterium Species, M. thermoresistibile, M. fortuitum subsp. acetamidolyticum, M. canariasense, M. brisbanense, and M. novocastrense.</title>
        <authorList>
            <person name="Katahira K."/>
            <person name="Ogura Y."/>
            <person name="Gotoh Y."/>
            <person name="Hayashi T."/>
        </authorList>
    </citation>
    <scope>NUCLEOTIDE SEQUENCE [LARGE SCALE GENOMIC DNA]</scope>
    <source>
        <strain evidence="2 3">JCM6362</strain>
    </source>
</reference>
<organism evidence="2 3">
    <name type="scientific">Mycolicibacterium thermoresistibile</name>
    <name type="common">Mycobacterium thermoresistibile</name>
    <dbReference type="NCBI Taxonomy" id="1797"/>
    <lineage>
        <taxon>Bacteria</taxon>
        <taxon>Bacillati</taxon>
        <taxon>Actinomycetota</taxon>
        <taxon>Actinomycetes</taxon>
        <taxon>Mycobacteriales</taxon>
        <taxon>Mycobacteriaceae</taxon>
        <taxon>Mycolicibacterium</taxon>
    </lineage>
</organism>
<evidence type="ECO:0000259" key="1">
    <source>
        <dbReference type="Pfam" id="PF11706"/>
    </source>
</evidence>
<dbReference type="Pfam" id="PF07336">
    <property type="entry name" value="ABATE"/>
    <property type="match status" value="1"/>
</dbReference>
<dbReference type="Gene3D" id="1.10.3300.10">
    <property type="entry name" value="Jann2411-like domain"/>
    <property type="match status" value="1"/>
</dbReference>
<dbReference type="AlphaFoldDB" id="A0A100XBJ3"/>
<feature type="domain" description="Zinc finger CGNR" evidence="1">
    <location>
        <begin position="155"/>
        <end position="198"/>
    </location>
</feature>
<sequence>MSQLLFGHDTELTLRSACALVNSDRVAGEQLGAPRDLEAFLDEYGWTGRRDRDAAELRSVHRLRRRLGAIWAVADDEEKTVELVNALLRDTRATPWLTRHPEFASSTVAGQRNGLDRQTEWHLHLTAADAPLWQRMGAEIAMALADLIRAGELRRLKVCAAPDCNAVLIDLSRNRSRRFCDTGNCGNRQHVAAYRERRAKAR</sequence>